<dbReference type="KEGG" id="eaj:Q3M24_17450"/>
<name>A0AAU8LS44_9BACT</name>
<dbReference type="AlphaFoldDB" id="A0AAU8LS44"/>
<gene>
    <name evidence="1" type="ORF">Q3M24_17450</name>
</gene>
<reference evidence="1" key="2">
    <citation type="submission" date="2024-06" db="EMBL/GenBank/DDBJ databases">
        <authorList>
            <person name="Plum-Jensen L.E."/>
            <person name="Schramm A."/>
            <person name="Marshall I.P.G."/>
        </authorList>
    </citation>
    <scope>NUCLEOTIDE SEQUENCE</scope>
    <source>
        <strain evidence="1">Rat1</strain>
    </source>
</reference>
<reference evidence="1" key="1">
    <citation type="journal article" date="2024" name="Syst. Appl. Microbiol.">
        <title>First single-strain enrichments of Electrothrix cable bacteria, description of E. aestuarii sp. nov. and E. rattekaaiensis sp. nov., and proposal of a cable bacteria taxonomy following the rules of the SeqCode.</title>
        <authorList>
            <person name="Plum-Jensen L.E."/>
            <person name="Schramm A."/>
            <person name="Marshall I.P.G."/>
        </authorList>
    </citation>
    <scope>NUCLEOTIDE SEQUENCE</scope>
    <source>
        <strain evidence="1">Rat1</strain>
    </source>
</reference>
<protein>
    <submittedName>
        <fullName evidence="1">Uncharacterized protein</fullName>
    </submittedName>
</protein>
<organism evidence="1">
    <name type="scientific">Candidatus Electrothrix aestuarii</name>
    <dbReference type="NCBI Taxonomy" id="3062594"/>
    <lineage>
        <taxon>Bacteria</taxon>
        <taxon>Pseudomonadati</taxon>
        <taxon>Thermodesulfobacteriota</taxon>
        <taxon>Desulfobulbia</taxon>
        <taxon>Desulfobulbales</taxon>
        <taxon>Desulfobulbaceae</taxon>
        <taxon>Candidatus Electrothrix</taxon>
    </lineage>
</organism>
<dbReference type="EMBL" id="CP159373">
    <property type="protein sequence ID" value="XCN72079.1"/>
    <property type="molecule type" value="Genomic_DNA"/>
</dbReference>
<sequence length="41" mass="4899">MKKREDYMTMHLPRIFANKADDLLGTFLFPHRKTEGDESEE</sequence>
<proteinExistence type="predicted"/>
<evidence type="ECO:0000313" key="1">
    <source>
        <dbReference type="EMBL" id="XCN72079.1"/>
    </source>
</evidence>
<accession>A0AAU8LS44</accession>